<dbReference type="InterPro" id="IPR030678">
    <property type="entry name" value="Peptide/Ni-bd"/>
</dbReference>
<gene>
    <name evidence="5" type="ORF">SAMN02745823_01678</name>
</gene>
<evidence type="ECO:0000256" key="2">
    <source>
        <dbReference type="SAM" id="MobiDB-lite"/>
    </source>
</evidence>
<evidence type="ECO:0000313" key="6">
    <source>
        <dbReference type="Proteomes" id="UP000183995"/>
    </source>
</evidence>
<dbReference type="OrthoDB" id="239741at2"/>
<dbReference type="EMBL" id="FQXV01000005">
    <property type="protein sequence ID" value="SHH97174.1"/>
    <property type="molecule type" value="Genomic_DNA"/>
</dbReference>
<feature type="chain" id="PRO_5039530221" evidence="3">
    <location>
        <begin position="23"/>
        <end position="535"/>
    </location>
</feature>
<keyword evidence="6" id="KW-1185">Reference proteome</keyword>
<evidence type="ECO:0000259" key="4">
    <source>
        <dbReference type="Pfam" id="PF00496"/>
    </source>
</evidence>
<dbReference type="Gene3D" id="3.90.76.10">
    <property type="entry name" value="Dipeptide-binding Protein, Domain 1"/>
    <property type="match status" value="1"/>
</dbReference>
<dbReference type="InterPro" id="IPR039424">
    <property type="entry name" value="SBP_5"/>
</dbReference>
<evidence type="ECO:0000313" key="5">
    <source>
        <dbReference type="EMBL" id="SHH97174.1"/>
    </source>
</evidence>
<accession>A0A1M5XCB9</accession>
<dbReference type="STRING" id="1123282.SAMN02745823_01678"/>
<proteinExistence type="predicted"/>
<name>A0A1M5XCB9_9FIRM</name>
<evidence type="ECO:0000256" key="1">
    <source>
        <dbReference type="ARBA" id="ARBA00022729"/>
    </source>
</evidence>
<dbReference type="Proteomes" id="UP000183995">
    <property type="component" value="Unassembled WGS sequence"/>
</dbReference>
<evidence type="ECO:0000256" key="3">
    <source>
        <dbReference type="SAM" id="SignalP"/>
    </source>
</evidence>
<dbReference type="GO" id="GO:0043190">
    <property type="term" value="C:ATP-binding cassette (ABC) transporter complex"/>
    <property type="evidence" value="ECO:0007669"/>
    <property type="project" value="InterPro"/>
</dbReference>
<dbReference type="PROSITE" id="PS51257">
    <property type="entry name" value="PROKAR_LIPOPROTEIN"/>
    <property type="match status" value="1"/>
</dbReference>
<dbReference type="AlphaFoldDB" id="A0A1M5XCB9"/>
<protein>
    <submittedName>
        <fullName evidence="5">Peptide/nickel transport system substrate-binding protein</fullName>
    </submittedName>
</protein>
<dbReference type="PANTHER" id="PTHR30290:SF38">
    <property type="entry name" value="D,D-DIPEPTIDE-BINDING PERIPLASMIC PROTEIN DDPA-RELATED"/>
    <property type="match status" value="1"/>
</dbReference>
<feature type="domain" description="Solute-binding protein family 5" evidence="4">
    <location>
        <begin position="101"/>
        <end position="448"/>
    </location>
</feature>
<dbReference type="GO" id="GO:1904680">
    <property type="term" value="F:peptide transmembrane transporter activity"/>
    <property type="evidence" value="ECO:0007669"/>
    <property type="project" value="TreeGrafter"/>
</dbReference>
<keyword evidence="1 3" id="KW-0732">Signal</keyword>
<dbReference type="GO" id="GO:0015833">
    <property type="term" value="P:peptide transport"/>
    <property type="evidence" value="ECO:0007669"/>
    <property type="project" value="TreeGrafter"/>
</dbReference>
<reference evidence="5 6" key="1">
    <citation type="submission" date="2016-11" db="EMBL/GenBank/DDBJ databases">
        <authorList>
            <person name="Jaros S."/>
            <person name="Januszkiewicz K."/>
            <person name="Wedrychowicz H."/>
        </authorList>
    </citation>
    <scope>NUCLEOTIDE SEQUENCE [LARGE SCALE GENOMIC DNA]</scope>
    <source>
        <strain evidence="5 6">DSM 10068</strain>
    </source>
</reference>
<feature type="region of interest" description="Disordered" evidence="2">
    <location>
        <begin position="29"/>
        <end position="48"/>
    </location>
</feature>
<dbReference type="SUPFAM" id="SSF53850">
    <property type="entry name" value="Periplasmic binding protein-like II"/>
    <property type="match status" value="1"/>
</dbReference>
<feature type="signal peptide" evidence="3">
    <location>
        <begin position="1"/>
        <end position="22"/>
    </location>
</feature>
<dbReference type="Gene3D" id="3.40.190.10">
    <property type="entry name" value="Periplasmic binding protein-like II"/>
    <property type="match status" value="1"/>
</dbReference>
<dbReference type="Pfam" id="PF00496">
    <property type="entry name" value="SBP_bac_5"/>
    <property type="match status" value="1"/>
</dbReference>
<dbReference type="PIRSF" id="PIRSF002741">
    <property type="entry name" value="MppA"/>
    <property type="match status" value="1"/>
</dbReference>
<feature type="compositionally biased region" description="Polar residues" evidence="2">
    <location>
        <begin position="29"/>
        <end position="41"/>
    </location>
</feature>
<dbReference type="PANTHER" id="PTHR30290">
    <property type="entry name" value="PERIPLASMIC BINDING COMPONENT OF ABC TRANSPORTER"/>
    <property type="match status" value="1"/>
</dbReference>
<dbReference type="Gene3D" id="3.10.105.10">
    <property type="entry name" value="Dipeptide-binding Protein, Domain 3"/>
    <property type="match status" value="1"/>
</dbReference>
<organism evidence="5 6">
    <name type="scientific">Sporobacter termitidis DSM 10068</name>
    <dbReference type="NCBI Taxonomy" id="1123282"/>
    <lineage>
        <taxon>Bacteria</taxon>
        <taxon>Bacillati</taxon>
        <taxon>Bacillota</taxon>
        <taxon>Clostridia</taxon>
        <taxon>Eubacteriales</taxon>
        <taxon>Oscillospiraceae</taxon>
        <taxon>Sporobacter</taxon>
    </lineage>
</organism>
<dbReference type="GO" id="GO:0042597">
    <property type="term" value="C:periplasmic space"/>
    <property type="evidence" value="ECO:0007669"/>
    <property type="project" value="UniProtKB-ARBA"/>
</dbReference>
<dbReference type="InterPro" id="IPR000914">
    <property type="entry name" value="SBP_5_dom"/>
</dbReference>
<dbReference type="RefSeq" id="WP_073077694.1">
    <property type="nucleotide sequence ID" value="NZ_FQXV01000005.1"/>
</dbReference>
<sequence length="535" mass="59481">MRITRKAAALLLAITLTLSLFAGCARNTSGTQPSESAGQPTSAQSSAGAVSAAPQSVDTLKVGLAAMLNNFDPLYGIGIASIKIFYNIFDTLLTTDKDGNIVGQLAESFDWVDDKTLNVKLRSGITFQNGEPCTADDVKFSFDRVLSGYGDGTISQLYETLESVTKLDDLTVQFKTKTVDAAFLDRLGSIWGASIVPKDYTEKVGDEVFKTQPIGTGPYQMTSYSPEKIVLTRYDGFWGEKPPARQIDFILYPEASARVTALINGEVDIINDVKADMVQNIESRDGLHVSGTPIQNIHIYVFNTANGPMKSEKFRQALTIGINRQLLVDTLWGEYAEVPQGHQFKSYGDTYISDYPGIQYDVERARQLVKESGYDGTVIELEMRQGYYTNGDQAGEAIVDMWKDIGVNAKVVYKDSMPWEETKHVRAWSSASRFDDPLGALWLLFGPGSAPANYMWLDMPEDFKETGRKLTETTDPAERKKLSRDLLTMFDTYCPGTYLYQAEDYYGVRDGIEWDMHYAQNQITPFRAGDIKFVG</sequence>